<proteinExistence type="predicted"/>
<dbReference type="GO" id="GO:0006368">
    <property type="term" value="P:transcription elongation by RNA polymerase II"/>
    <property type="evidence" value="ECO:0007669"/>
    <property type="project" value="InterPro"/>
</dbReference>
<dbReference type="InterPro" id="IPR051870">
    <property type="entry name" value="Elongin-A_domain"/>
</dbReference>
<evidence type="ECO:0000313" key="2">
    <source>
        <dbReference type="EMBL" id="OBZ87475.1"/>
    </source>
</evidence>
<dbReference type="EMBL" id="LUGH01000220">
    <property type="protein sequence ID" value="OBZ87475.1"/>
    <property type="molecule type" value="Genomic_DNA"/>
</dbReference>
<dbReference type="STRING" id="101091.A0A1C7NEE8"/>
<dbReference type="Gene3D" id="6.10.250.3180">
    <property type="match status" value="1"/>
</dbReference>
<feature type="region of interest" description="Disordered" evidence="1">
    <location>
        <begin position="218"/>
        <end position="265"/>
    </location>
</feature>
<dbReference type="OrthoDB" id="21513at2759"/>
<organism evidence="2 3">
    <name type="scientific">Choanephora cucurbitarum</name>
    <dbReference type="NCBI Taxonomy" id="101091"/>
    <lineage>
        <taxon>Eukaryota</taxon>
        <taxon>Fungi</taxon>
        <taxon>Fungi incertae sedis</taxon>
        <taxon>Mucoromycota</taxon>
        <taxon>Mucoromycotina</taxon>
        <taxon>Mucoromycetes</taxon>
        <taxon>Mucorales</taxon>
        <taxon>Mucorineae</taxon>
        <taxon>Choanephoraceae</taxon>
        <taxon>Choanephoroideae</taxon>
        <taxon>Choanephora</taxon>
    </lineage>
</organism>
<evidence type="ECO:0000256" key="1">
    <source>
        <dbReference type="SAM" id="MobiDB-lite"/>
    </source>
</evidence>
<dbReference type="FunCoup" id="A0A1C7NEE8">
    <property type="interactions" value="36"/>
</dbReference>
<keyword evidence="3" id="KW-1185">Reference proteome</keyword>
<dbReference type="GO" id="GO:0070449">
    <property type="term" value="C:elongin complex"/>
    <property type="evidence" value="ECO:0007669"/>
    <property type="project" value="InterPro"/>
</dbReference>
<accession>A0A1C7NEE8</accession>
<dbReference type="Proteomes" id="UP000093000">
    <property type="component" value="Unassembled WGS sequence"/>
</dbReference>
<dbReference type="PANTHER" id="PTHR15141">
    <property type="entry name" value="TRANSCRIPTION ELONGATION FACTOR B POLYPEPTIDE 3"/>
    <property type="match status" value="1"/>
</dbReference>
<dbReference type="InterPro" id="IPR010684">
    <property type="entry name" value="RNA_pol_II_trans_fac_SIII_A"/>
</dbReference>
<feature type="compositionally biased region" description="Basic and acidic residues" evidence="1">
    <location>
        <begin position="243"/>
        <end position="262"/>
    </location>
</feature>
<dbReference type="InParanoid" id="A0A1C7NEE8"/>
<gene>
    <name evidence="2" type="primary">TCEB3C</name>
    <name evidence="2" type="ORF">A0J61_04475</name>
</gene>
<dbReference type="Pfam" id="PF06881">
    <property type="entry name" value="Elongin_A"/>
    <property type="match status" value="1"/>
</dbReference>
<feature type="compositionally biased region" description="Pro residues" evidence="1">
    <location>
        <begin position="224"/>
        <end position="233"/>
    </location>
</feature>
<dbReference type="PANTHER" id="PTHR15141:SF76">
    <property type="entry name" value="TRANSCRIPTION ELONGATION FACTOR B POLYPEPTIDE 3"/>
    <property type="match status" value="1"/>
</dbReference>
<comment type="caution">
    <text evidence="2">The sequence shown here is derived from an EMBL/GenBank/DDBJ whole genome shotgun (WGS) entry which is preliminary data.</text>
</comment>
<dbReference type="AlphaFoldDB" id="A0A1C7NEE8"/>
<sequence length="280" mass="32228">MSNKQVKSLVTACQDTLTKYLDILTDVGCVPYSLLKPAIAHATAQQLYRIEKANPVCSFALTEDIAAESDELWLKHCLMFKDIRDEHQQGLHRDPKKWRELYLHTHHENEKKRQMIKEKVKSQYSKIKNEKEKKSIKVLHGVVPTKGRHSYEAARRSTMSKLFQQTRKETNKVASIYHSLSSSTKRPIQPISSSTTTVIHVPKPASRLVQSYRDNQTKHIRNPYSPPLPPLTPPKSHFIPSREQPEPASKRPRLKDDSNCDVKKKKPTAMVNFNIFNELS</sequence>
<name>A0A1C7NEE8_9FUNG</name>
<reference evidence="2 3" key="1">
    <citation type="submission" date="2016-03" db="EMBL/GenBank/DDBJ databases">
        <title>Choanephora cucurbitarum.</title>
        <authorList>
            <person name="Min B."/>
            <person name="Park H."/>
            <person name="Park J.-H."/>
            <person name="Shin H.-D."/>
            <person name="Choi I.-G."/>
        </authorList>
    </citation>
    <scope>NUCLEOTIDE SEQUENCE [LARGE SCALE GENOMIC DNA]</scope>
    <source>
        <strain evidence="2 3">KUS-F28377</strain>
    </source>
</reference>
<protein>
    <submittedName>
        <fullName evidence="2">RNA polymerase II transcription factor SIII subunit A3</fullName>
    </submittedName>
</protein>
<evidence type="ECO:0000313" key="3">
    <source>
        <dbReference type="Proteomes" id="UP000093000"/>
    </source>
</evidence>